<dbReference type="InterPro" id="IPR000719">
    <property type="entry name" value="Prot_kinase_dom"/>
</dbReference>
<dbReference type="SMART" id="SM00220">
    <property type="entry name" value="S_TKc"/>
    <property type="match status" value="1"/>
</dbReference>
<comment type="caution">
    <text evidence="12">The sequence shown here is derived from an EMBL/GenBank/DDBJ whole genome shotgun (WGS) entry which is preliminary data.</text>
</comment>
<dbReference type="AlphaFoldDB" id="A0A9W7BZL4"/>
<evidence type="ECO:0000256" key="4">
    <source>
        <dbReference type="ARBA" id="ARBA00022741"/>
    </source>
</evidence>
<dbReference type="PROSITE" id="PS00018">
    <property type="entry name" value="EF_HAND_1"/>
    <property type="match status" value="1"/>
</dbReference>
<evidence type="ECO:0000256" key="3">
    <source>
        <dbReference type="ARBA" id="ARBA00022679"/>
    </source>
</evidence>
<feature type="compositionally biased region" description="Low complexity" evidence="10">
    <location>
        <begin position="20"/>
        <end position="58"/>
    </location>
</feature>
<keyword evidence="4 9" id="KW-0547">Nucleotide-binding</keyword>
<feature type="compositionally biased region" description="Polar residues" evidence="10">
    <location>
        <begin position="633"/>
        <end position="647"/>
    </location>
</feature>
<dbReference type="PROSITE" id="PS00107">
    <property type="entry name" value="PROTEIN_KINASE_ATP"/>
    <property type="match status" value="1"/>
</dbReference>
<feature type="region of interest" description="Disordered" evidence="10">
    <location>
        <begin position="1"/>
        <end position="91"/>
    </location>
</feature>
<evidence type="ECO:0000259" key="11">
    <source>
        <dbReference type="PROSITE" id="PS50011"/>
    </source>
</evidence>
<dbReference type="GO" id="GO:0005524">
    <property type="term" value="F:ATP binding"/>
    <property type="evidence" value="ECO:0007669"/>
    <property type="project" value="UniProtKB-UniRule"/>
</dbReference>
<dbReference type="GO" id="GO:0004674">
    <property type="term" value="F:protein serine/threonine kinase activity"/>
    <property type="evidence" value="ECO:0007669"/>
    <property type="project" value="UniProtKB-KW"/>
</dbReference>
<dbReference type="EMBL" id="BRXX01000193">
    <property type="protein sequence ID" value="GMH97020.1"/>
    <property type="molecule type" value="Genomic_DNA"/>
</dbReference>
<comment type="catalytic activity">
    <reaction evidence="7">
        <text>L-threonyl-[protein] + ATP = O-phospho-L-threonyl-[protein] + ADP + H(+)</text>
        <dbReference type="Rhea" id="RHEA:46608"/>
        <dbReference type="Rhea" id="RHEA-COMP:11060"/>
        <dbReference type="Rhea" id="RHEA-COMP:11605"/>
        <dbReference type="ChEBI" id="CHEBI:15378"/>
        <dbReference type="ChEBI" id="CHEBI:30013"/>
        <dbReference type="ChEBI" id="CHEBI:30616"/>
        <dbReference type="ChEBI" id="CHEBI:61977"/>
        <dbReference type="ChEBI" id="CHEBI:456216"/>
        <dbReference type="EC" id="2.7.11.1"/>
    </reaction>
</comment>
<feature type="compositionally biased region" description="Polar residues" evidence="10">
    <location>
        <begin position="469"/>
        <end position="493"/>
    </location>
</feature>
<keyword evidence="13" id="KW-1185">Reference proteome</keyword>
<feature type="compositionally biased region" description="Low complexity" evidence="10">
    <location>
        <begin position="665"/>
        <end position="677"/>
    </location>
</feature>
<keyword evidence="5" id="KW-0418">Kinase</keyword>
<dbReference type="PROSITE" id="PS00108">
    <property type="entry name" value="PROTEIN_KINASE_ST"/>
    <property type="match status" value="1"/>
</dbReference>
<evidence type="ECO:0000256" key="8">
    <source>
        <dbReference type="ARBA" id="ARBA00048679"/>
    </source>
</evidence>
<organism evidence="12 13">
    <name type="scientific">Triparma verrucosa</name>
    <dbReference type="NCBI Taxonomy" id="1606542"/>
    <lineage>
        <taxon>Eukaryota</taxon>
        <taxon>Sar</taxon>
        <taxon>Stramenopiles</taxon>
        <taxon>Ochrophyta</taxon>
        <taxon>Bolidophyceae</taxon>
        <taxon>Parmales</taxon>
        <taxon>Triparmaceae</taxon>
        <taxon>Triparma</taxon>
    </lineage>
</organism>
<keyword evidence="3" id="KW-0808">Transferase</keyword>
<sequence length="703" mass="78515">MSSHFNATGPATSSRRNSHSAITPTNASTSASSPGLGTSSGPSSSGRRGSSRPNSRASMSIDQIGDAVARRRGSRQMSNPSSPRMQPKVKDTSRKFVLDLDRQLDCGPIDPTKYETLKHIGRGAFGSVHLIKSRKENNIFALKTMSYGDQENRTHVQREIQLLIKLMHPFVIALYDLYTEGDSAKAQTMNLVMTYCDGGDLSKLIKTVRKNLDSMDNSQHKDKLYSPQNFLRWFCMSCLSLDYLHSNKILHRDIKPDNIFLSASSKNCRLGDFGLAKQLGSDEDVVKTEVGTTYYISPEIVSNKGYSYPTDVWSLGCVMYELVTLNLPYYGDNLTAFVDSLMYQDKDLRYQDEQILKVPEEIWNIILRMLDKDQEKRITVREILSSRIMRKVCKSVIDKHKPSNMNNREVREEQAGLLNQVEEIWTDWEESHPPELIPNNSSNSDEETKVKGGGDANGTPGEKGEKGSLSPTLASQPSSPSDEGSPRNSTGSPLQEVKTEELSAESPAIVAELIQESKEELERSLSKREFLPTINSERNIDGITPIIEVMNEDIMSPVKIVDRKKFDSPLAKAAAEFRFSDGSPHSRSVLAGFAHEITNNVIERVLRSPIRNNNKSSNTRSDIKYRAPPPLEKQTSNMSVVSTTSAENEARTPINETKQAFPKVSLSMSHSTSTSSLKATERLEKALEYGEEVEKKEEKEIKN</sequence>
<dbReference type="SUPFAM" id="SSF56112">
    <property type="entry name" value="Protein kinase-like (PK-like)"/>
    <property type="match status" value="1"/>
</dbReference>
<dbReference type="EC" id="2.7.11.1" evidence="1"/>
<reference evidence="13" key="1">
    <citation type="journal article" date="2023" name="Commun. Biol.">
        <title>Genome analysis of Parmales, the sister group of diatoms, reveals the evolutionary specialization of diatoms from phago-mixotrophs to photoautotrophs.</title>
        <authorList>
            <person name="Ban H."/>
            <person name="Sato S."/>
            <person name="Yoshikawa S."/>
            <person name="Yamada K."/>
            <person name="Nakamura Y."/>
            <person name="Ichinomiya M."/>
            <person name="Sato N."/>
            <person name="Blanc-Mathieu R."/>
            <person name="Endo H."/>
            <person name="Kuwata A."/>
            <person name="Ogata H."/>
        </authorList>
    </citation>
    <scope>NUCLEOTIDE SEQUENCE [LARGE SCALE GENOMIC DNA]</scope>
    <source>
        <strain evidence="13">NIES 3699</strain>
    </source>
</reference>
<dbReference type="PANTHER" id="PTHR44899:SF3">
    <property type="entry name" value="SERINE_THREONINE-PROTEIN KINASE NEK1"/>
    <property type="match status" value="1"/>
</dbReference>
<dbReference type="PROSITE" id="PS50011">
    <property type="entry name" value="PROTEIN_KINASE_DOM"/>
    <property type="match status" value="1"/>
</dbReference>
<feature type="region of interest" description="Disordered" evidence="10">
    <location>
        <begin position="431"/>
        <end position="504"/>
    </location>
</feature>
<feature type="compositionally biased region" description="Polar residues" evidence="10">
    <location>
        <begin position="75"/>
        <end position="84"/>
    </location>
</feature>
<evidence type="ECO:0000313" key="13">
    <source>
        <dbReference type="Proteomes" id="UP001165160"/>
    </source>
</evidence>
<keyword evidence="2" id="KW-0723">Serine/threonine-protein kinase</keyword>
<evidence type="ECO:0000256" key="6">
    <source>
        <dbReference type="ARBA" id="ARBA00022840"/>
    </source>
</evidence>
<dbReference type="InterPro" id="IPR011009">
    <property type="entry name" value="Kinase-like_dom_sf"/>
</dbReference>
<evidence type="ECO:0000313" key="12">
    <source>
        <dbReference type="EMBL" id="GMH97020.1"/>
    </source>
</evidence>
<dbReference type="PANTHER" id="PTHR44899">
    <property type="entry name" value="CAMK FAMILY PROTEIN KINASE"/>
    <property type="match status" value="1"/>
</dbReference>
<dbReference type="InterPro" id="IPR008271">
    <property type="entry name" value="Ser/Thr_kinase_AS"/>
</dbReference>
<evidence type="ECO:0000256" key="10">
    <source>
        <dbReference type="SAM" id="MobiDB-lite"/>
    </source>
</evidence>
<comment type="catalytic activity">
    <reaction evidence="8">
        <text>L-seryl-[protein] + ATP = O-phospho-L-seryl-[protein] + ADP + H(+)</text>
        <dbReference type="Rhea" id="RHEA:17989"/>
        <dbReference type="Rhea" id="RHEA-COMP:9863"/>
        <dbReference type="Rhea" id="RHEA-COMP:11604"/>
        <dbReference type="ChEBI" id="CHEBI:15378"/>
        <dbReference type="ChEBI" id="CHEBI:29999"/>
        <dbReference type="ChEBI" id="CHEBI:30616"/>
        <dbReference type="ChEBI" id="CHEBI:83421"/>
        <dbReference type="ChEBI" id="CHEBI:456216"/>
        <dbReference type="EC" id="2.7.11.1"/>
    </reaction>
</comment>
<protein>
    <recommendedName>
        <fullName evidence="1">non-specific serine/threonine protein kinase</fullName>
        <ecNumber evidence="1">2.7.11.1</ecNumber>
    </recommendedName>
</protein>
<evidence type="ECO:0000256" key="9">
    <source>
        <dbReference type="PROSITE-ProRule" id="PRU10141"/>
    </source>
</evidence>
<name>A0A9W7BZL4_9STRA</name>
<dbReference type="Pfam" id="PF00069">
    <property type="entry name" value="Pkinase"/>
    <property type="match status" value="1"/>
</dbReference>
<evidence type="ECO:0000256" key="5">
    <source>
        <dbReference type="ARBA" id="ARBA00022777"/>
    </source>
</evidence>
<proteinExistence type="predicted"/>
<feature type="domain" description="Protein kinase" evidence="11">
    <location>
        <begin position="114"/>
        <end position="389"/>
    </location>
</feature>
<dbReference type="InterPro" id="IPR017441">
    <property type="entry name" value="Protein_kinase_ATP_BS"/>
</dbReference>
<keyword evidence="6 9" id="KW-0067">ATP-binding</keyword>
<accession>A0A9W7BZL4</accession>
<feature type="binding site" evidence="9">
    <location>
        <position position="143"/>
    </location>
    <ligand>
        <name>ATP</name>
        <dbReference type="ChEBI" id="CHEBI:30616"/>
    </ligand>
</feature>
<evidence type="ECO:0000256" key="2">
    <source>
        <dbReference type="ARBA" id="ARBA00022527"/>
    </source>
</evidence>
<dbReference type="Gene3D" id="1.10.510.10">
    <property type="entry name" value="Transferase(Phosphotransferase) domain 1"/>
    <property type="match status" value="1"/>
</dbReference>
<gene>
    <name evidence="12" type="ORF">TrVE_jg4566</name>
</gene>
<evidence type="ECO:0000256" key="7">
    <source>
        <dbReference type="ARBA" id="ARBA00047899"/>
    </source>
</evidence>
<feature type="compositionally biased region" description="Polar residues" evidence="10">
    <location>
        <begin position="1"/>
        <end position="15"/>
    </location>
</feature>
<dbReference type="InterPro" id="IPR051131">
    <property type="entry name" value="NEK_Ser/Thr_kinase_NIMA"/>
</dbReference>
<dbReference type="InterPro" id="IPR018247">
    <property type="entry name" value="EF_Hand_1_Ca_BS"/>
</dbReference>
<feature type="region of interest" description="Disordered" evidence="10">
    <location>
        <begin position="609"/>
        <end position="680"/>
    </location>
</feature>
<dbReference type="Proteomes" id="UP001165160">
    <property type="component" value="Unassembled WGS sequence"/>
</dbReference>
<feature type="compositionally biased region" description="Polar residues" evidence="10">
    <location>
        <begin position="610"/>
        <end position="620"/>
    </location>
</feature>
<evidence type="ECO:0000256" key="1">
    <source>
        <dbReference type="ARBA" id="ARBA00012513"/>
    </source>
</evidence>